<dbReference type="InterPro" id="IPR006121">
    <property type="entry name" value="HMA_dom"/>
</dbReference>
<protein>
    <recommendedName>
        <fullName evidence="10">P-type Zn(2+) transporter</fullName>
        <ecNumber evidence="10">7.2.2.12</ecNumber>
    </recommendedName>
</protein>
<dbReference type="PRINTS" id="PR00941">
    <property type="entry name" value="CDATPASE"/>
</dbReference>
<dbReference type="PANTHER" id="PTHR48085:SF5">
    <property type="entry name" value="CADMIUM_ZINC-TRANSPORTING ATPASE HMA4-RELATED"/>
    <property type="match status" value="1"/>
</dbReference>
<keyword evidence="7" id="KW-1278">Translocase</keyword>
<feature type="transmembrane region" description="Helical" evidence="12">
    <location>
        <begin position="754"/>
        <end position="773"/>
    </location>
</feature>
<evidence type="ECO:0000256" key="11">
    <source>
        <dbReference type="ARBA" id="ARBA00047308"/>
    </source>
</evidence>
<dbReference type="GO" id="GO:0016887">
    <property type="term" value="F:ATP hydrolysis activity"/>
    <property type="evidence" value="ECO:0007669"/>
    <property type="project" value="InterPro"/>
</dbReference>
<evidence type="ECO:0000313" key="14">
    <source>
        <dbReference type="EMBL" id="HCT57120.1"/>
    </source>
</evidence>
<evidence type="ECO:0000313" key="15">
    <source>
        <dbReference type="Proteomes" id="UP000264071"/>
    </source>
</evidence>
<dbReference type="InterPro" id="IPR027256">
    <property type="entry name" value="P-typ_ATPase_IB"/>
</dbReference>
<dbReference type="SUPFAM" id="SSF55008">
    <property type="entry name" value="HMA, heavy metal-associated domain"/>
    <property type="match status" value="1"/>
</dbReference>
<dbReference type="SFLD" id="SFLDS00003">
    <property type="entry name" value="Haloacid_Dehalogenase"/>
    <property type="match status" value="1"/>
</dbReference>
<evidence type="ECO:0000256" key="5">
    <source>
        <dbReference type="ARBA" id="ARBA00022741"/>
    </source>
</evidence>
<keyword evidence="4 12" id="KW-0479">Metal-binding</keyword>
<dbReference type="InterPro" id="IPR051014">
    <property type="entry name" value="Cation_Transport_ATPase_IB"/>
</dbReference>
<comment type="subcellular location">
    <subcellularLocation>
        <location evidence="12">Cell membrane</location>
    </subcellularLocation>
    <subcellularLocation>
        <location evidence="1">Membrane</location>
        <topology evidence="1">Multi-pass membrane protein</topology>
    </subcellularLocation>
</comment>
<feature type="transmembrane region" description="Helical" evidence="12">
    <location>
        <begin position="440"/>
        <end position="465"/>
    </location>
</feature>
<comment type="catalytic activity">
    <reaction evidence="11">
        <text>Zn(2+)(in) + ATP + H2O = Zn(2+)(out) + ADP + phosphate + H(+)</text>
        <dbReference type="Rhea" id="RHEA:20621"/>
        <dbReference type="ChEBI" id="CHEBI:15377"/>
        <dbReference type="ChEBI" id="CHEBI:15378"/>
        <dbReference type="ChEBI" id="CHEBI:29105"/>
        <dbReference type="ChEBI" id="CHEBI:30616"/>
        <dbReference type="ChEBI" id="CHEBI:43474"/>
        <dbReference type="ChEBI" id="CHEBI:456216"/>
        <dbReference type="EC" id="7.2.2.12"/>
    </reaction>
</comment>
<gene>
    <name evidence="14" type="ORF">DGD08_07890</name>
</gene>
<dbReference type="SFLD" id="SFLDG00002">
    <property type="entry name" value="C1.7:_P-type_atpase_like"/>
    <property type="match status" value="1"/>
</dbReference>
<keyword evidence="8 12" id="KW-1133">Transmembrane helix</keyword>
<keyword evidence="3 12" id="KW-0812">Transmembrane</keyword>
<dbReference type="InterPro" id="IPR036163">
    <property type="entry name" value="HMA_dom_sf"/>
</dbReference>
<comment type="caution">
    <text evidence="14">The sequence shown here is derived from an EMBL/GenBank/DDBJ whole genome shotgun (WGS) entry which is preliminary data.</text>
</comment>
<proteinExistence type="inferred from homology"/>
<evidence type="ECO:0000256" key="12">
    <source>
        <dbReference type="RuleBase" id="RU362081"/>
    </source>
</evidence>
<evidence type="ECO:0000256" key="7">
    <source>
        <dbReference type="ARBA" id="ARBA00022967"/>
    </source>
</evidence>
<accession>A0A3D4V7P1</accession>
<name>A0A3D4V7P1_9BACT</name>
<dbReference type="Pfam" id="PF00122">
    <property type="entry name" value="E1-E2_ATPase"/>
    <property type="match status" value="1"/>
</dbReference>
<dbReference type="NCBIfam" id="TIGR01494">
    <property type="entry name" value="ATPase_P-type"/>
    <property type="match status" value="1"/>
</dbReference>
<dbReference type="InterPro" id="IPR018303">
    <property type="entry name" value="ATPase_P-typ_P_site"/>
</dbReference>
<dbReference type="InterPro" id="IPR036412">
    <property type="entry name" value="HAD-like_sf"/>
</dbReference>
<dbReference type="InterPro" id="IPR008250">
    <property type="entry name" value="ATPase_P-typ_transduc_dom_A_sf"/>
</dbReference>
<evidence type="ECO:0000256" key="8">
    <source>
        <dbReference type="ARBA" id="ARBA00022989"/>
    </source>
</evidence>
<feature type="transmembrane region" description="Helical" evidence="12">
    <location>
        <begin position="406"/>
        <end position="428"/>
    </location>
</feature>
<evidence type="ECO:0000256" key="1">
    <source>
        <dbReference type="ARBA" id="ARBA00004141"/>
    </source>
</evidence>
<evidence type="ECO:0000259" key="13">
    <source>
        <dbReference type="Pfam" id="PF00122"/>
    </source>
</evidence>
<evidence type="ECO:0000256" key="10">
    <source>
        <dbReference type="ARBA" id="ARBA00039097"/>
    </source>
</evidence>
<evidence type="ECO:0000256" key="3">
    <source>
        <dbReference type="ARBA" id="ARBA00022692"/>
    </source>
</evidence>
<dbReference type="CDD" id="cd00371">
    <property type="entry name" value="HMA"/>
    <property type="match status" value="1"/>
</dbReference>
<dbReference type="Pfam" id="PF00702">
    <property type="entry name" value="Hydrolase"/>
    <property type="match status" value="1"/>
</dbReference>
<feature type="domain" description="P-type ATPase A" evidence="13">
    <location>
        <begin position="285"/>
        <end position="389"/>
    </location>
</feature>
<dbReference type="PROSITE" id="PS00154">
    <property type="entry name" value="ATPASE_E1_E2"/>
    <property type="match status" value="1"/>
</dbReference>
<dbReference type="Proteomes" id="UP000264071">
    <property type="component" value="Unassembled WGS sequence"/>
</dbReference>
<dbReference type="PRINTS" id="PR00119">
    <property type="entry name" value="CATATPASE"/>
</dbReference>
<organism evidence="14 15">
    <name type="scientific">Gemmatimonas aurantiaca</name>
    <dbReference type="NCBI Taxonomy" id="173480"/>
    <lineage>
        <taxon>Bacteria</taxon>
        <taxon>Pseudomonadati</taxon>
        <taxon>Gemmatimonadota</taxon>
        <taxon>Gemmatimonadia</taxon>
        <taxon>Gemmatimonadales</taxon>
        <taxon>Gemmatimonadaceae</taxon>
        <taxon>Gemmatimonas</taxon>
    </lineage>
</organism>
<dbReference type="SUPFAM" id="SSF81653">
    <property type="entry name" value="Calcium ATPase, transduction domain A"/>
    <property type="match status" value="1"/>
</dbReference>
<dbReference type="GO" id="GO:0016463">
    <property type="term" value="F:P-type zinc transporter activity"/>
    <property type="evidence" value="ECO:0007669"/>
    <property type="project" value="UniProtKB-EC"/>
</dbReference>
<evidence type="ECO:0000256" key="4">
    <source>
        <dbReference type="ARBA" id="ARBA00022723"/>
    </source>
</evidence>
<evidence type="ECO:0000256" key="2">
    <source>
        <dbReference type="ARBA" id="ARBA00006024"/>
    </source>
</evidence>
<keyword evidence="5 12" id="KW-0547">Nucleotide-binding</keyword>
<dbReference type="NCBIfam" id="TIGR01525">
    <property type="entry name" value="ATPase-IB_hvy"/>
    <property type="match status" value="1"/>
</dbReference>
<dbReference type="Gene3D" id="2.70.150.10">
    <property type="entry name" value="Calcium-transporting ATPase, cytoplasmic transduction domain A"/>
    <property type="match status" value="1"/>
</dbReference>
<dbReference type="InterPro" id="IPR023298">
    <property type="entry name" value="ATPase_P-typ_TM_dom_sf"/>
</dbReference>
<dbReference type="InterPro" id="IPR001757">
    <property type="entry name" value="P_typ_ATPase"/>
</dbReference>
<dbReference type="InterPro" id="IPR044492">
    <property type="entry name" value="P_typ_ATPase_HD_dom"/>
</dbReference>
<dbReference type="Gene3D" id="3.40.1110.10">
    <property type="entry name" value="Calcium-transporting ATPase, cytoplasmic domain N"/>
    <property type="match status" value="1"/>
</dbReference>
<dbReference type="AlphaFoldDB" id="A0A3D4V7P1"/>
<comment type="similarity">
    <text evidence="2 12">Belongs to the cation transport ATPase (P-type) (TC 3.A.3) family. Type IB subfamily.</text>
</comment>
<dbReference type="GO" id="GO:0005524">
    <property type="term" value="F:ATP binding"/>
    <property type="evidence" value="ECO:0007669"/>
    <property type="project" value="UniProtKB-UniRule"/>
</dbReference>
<dbReference type="PANTHER" id="PTHR48085">
    <property type="entry name" value="CADMIUM/ZINC-TRANSPORTING ATPASE HMA2-RELATED"/>
    <property type="match status" value="1"/>
</dbReference>
<dbReference type="SUPFAM" id="SSF56784">
    <property type="entry name" value="HAD-like"/>
    <property type="match status" value="1"/>
</dbReference>
<reference evidence="14 15" key="1">
    <citation type="journal article" date="2018" name="Nat. Biotechnol.">
        <title>A standardized bacterial taxonomy based on genome phylogeny substantially revises the tree of life.</title>
        <authorList>
            <person name="Parks D.H."/>
            <person name="Chuvochina M."/>
            <person name="Waite D.W."/>
            <person name="Rinke C."/>
            <person name="Skarshewski A."/>
            <person name="Chaumeil P.A."/>
            <person name="Hugenholtz P."/>
        </authorList>
    </citation>
    <scope>NUCLEOTIDE SEQUENCE [LARGE SCALE GENOMIC DNA]</scope>
    <source>
        <strain evidence="14">UBA8844</strain>
    </source>
</reference>
<dbReference type="EMBL" id="DPIY01000006">
    <property type="protein sequence ID" value="HCT57120.1"/>
    <property type="molecule type" value="Genomic_DNA"/>
</dbReference>
<keyword evidence="12" id="KW-1003">Cell membrane</keyword>
<sequence>MSQVTRLDLPLLLPDAPDTRDACIIRLVTVLEGQPGVAQAHVLDVGDLEPGGAAPVTRPVLCLHYDPDQITLSEVEGMARGAGASISAQYAHRLLPIRLVATEDDGTRLESELRAVPGVTAASVNLAAQVARVEYDRTVATDEQIDAAVRAASAAPKQAEDAVAASQGWYARNRELAWSLMSGALLLAGWLLERNAFEPRWIPITTYVLSYVFGARDNVGHFLGDLRRGKFHFNIDLLMVVAAAGAAVLGEWAEGALLLVLFSLGHALEHYALGRARSAITALAELAPSRATVLRAENGVQREVVVGIDLVRPGDVVIVKPAERVPVDGTVREGRSGVNQAPITGESVPVDKAPGDPMFAGSVNGEGALLIDVTVAIGDRTLDRVIKLVSEAQTQKAPTQQFTERFARVFVPLVLIGDVLLIVVPPLLGLLSWSESFARAMAVLVAASPCALALGTPAAVLAGIAQAARNGVLIKGGAHLEALGSIRSLAFDKTGTITVGEPSVTDIVPMTGVADVMVLINAASVEQRSQHPLAKAVVRRAVEQKLAVPEAGELQSITARGVRAPVDGAVVEIGRALLFEDAGVVVPQDVRDAVTRLENAGRSTMIVRRVGHTPEFLGVLGLADEPRANARATLVALRGAGIQRIIMLTGDNAGVGNEVGTAVGVDEVRAGLLPEDKVSSIKELAARGPVAMVGDGVNDAPALAHATVGIAMGGAGTAAALETADVALMGDDLSRLPFAIALSRQAKRVIRQNLFVSLGVIVALVAVTVSGMASIGPAVIAHEGSTLVVIANALRLLRFRAKG</sequence>
<dbReference type="Gene3D" id="3.30.70.100">
    <property type="match status" value="2"/>
</dbReference>
<dbReference type="SFLD" id="SFLDF00027">
    <property type="entry name" value="p-type_atpase"/>
    <property type="match status" value="1"/>
</dbReference>
<dbReference type="GO" id="GO:0015086">
    <property type="term" value="F:cadmium ion transmembrane transporter activity"/>
    <property type="evidence" value="ECO:0007669"/>
    <property type="project" value="TreeGrafter"/>
</dbReference>
<dbReference type="InterPro" id="IPR023299">
    <property type="entry name" value="ATPase_P-typ_cyto_dom_N"/>
</dbReference>
<dbReference type="GO" id="GO:0005886">
    <property type="term" value="C:plasma membrane"/>
    <property type="evidence" value="ECO:0007669"/>
    <property type="project" value="UniProtKB-SubCell"/>
</dbReference>
<dbReference type="InterPro" id="IPR059000">
    <property type="entry name" value="ATPase_P-type_domA"/>
</dbReference>
<keyword evidence="9 12" id="KW-0472">Membrane</keyword>
<dbReference type="InterPro" id="IPR023214">
    <property type="entry name" value="HAD_sf"/>
</dbReference>
<dbReference type="EC" id="7.2.2.12" evidence="10"/>
<comment type="caution">
    <text evidence="12">Lacks conserved residue(s) required for the propagation of feature annotation.</text>
</comment>
<evidence type="ECO:0000256" key="9">
    <source>
        <dbReference type="ARBA" id="ARBA00023136"/>
    </source>
</evidence>
<evidence type="ECO:0000256" key="6">
    <source>
        <dbReference type="ARBA" id="ARBA00022840"/>
    </source>
</evidence>
<dbReference type="Gene3D" id="3.40.50.1000">
    <property type="entry name" value="HAD superfamily/HAD-like"/>
    <property type="match status" value="1"/>
</dbReference>
<keyword evidence="6 12" id="KW-0067">ATP-binding</keyword>
<dbReference type="SUPFAM" id="SSF81665">
    <property type="entry name" value="Calcium ATPase, transmembrane domain M"/>
    <property type="match status" value="1"/>
</dbReference>
<dbReference type="GO" id="GO:0046872">
    <property type="term" value="F:metal ion binding"/>
    <property type="evidence" value="ECO:0007669"/>
    <property type="project" value="UniProtKB-KW"/>
</dbReference>
<dbReference type="FunFam" id="2.70.150.10:FF:000002">
    <property type="entry name" value="Copper-transporting ATPase 1, putative"/>
    <property type="match status" value="1"/>
</dbReference>